<reference evidence="3" key="1">
    <citation type="journal article" date="2020" name="Nat. Commun.">
        <title>Large-scale genome sequencing of mycorrhizal fungi provides insights into the early evolution of symbiotic traits.</title>
        <authorList>
            <person name="Miyauchi S."/>
            <person name="Kiss E."/>
            <person name="Kuo A."/>
            <person name="Drula E."/>
            <person name="Kohler A."/>
            <person name="Sanchez-Garcia M."/>
            <person name="Morin E."/>
            <person name="Andreopoulos B."/>
            <person name="Barry K.W."/>
            <person name="Bonito G."/>
            <person name="Buee M."/>
            <person name="Carver A."/>
            <person name="Chen C."/>
            <person name="Cichocki N."/>
            <person name="Clum A."/>
            <person name="Culley D."/>
            <person name="Crous P.W."/>
            <person name="Fauchery L."/>
            <person name="Girlanda M."/>
            <person name="Hayes R.D."/>
            <person name="Keri Z."/>
            <person name="LaButti K."/>
            <person name="Lipzen A."/>
            <person name="Lombard V."/>
            <person name="Magnuson J."/>
            <person name="Maillard F."/>
            <person name="Murat C."/>
            <person name="Nolan M."/>
            <person name="Ohm R.A."/>
            <person name="Pangilinan J."/>
            <person name="Pereira M.F."/>
            <person name="Perotto S."/>
            <person name="Peter M."/>
            <person name="Pfister S."/>
            <person name="Riley R."/>
            <person name="Sitrit Y."/>
            <person name="Stielow J.B."/>
            <person name="Szollosi G."/>
            <person name="Zifcakova L."/>
            <person name="Stursova M."/>
            <person name="Spatafora J.W."/>
            <person name="Tedersoo L."/>
            <person name="Vaario L.M."/>
            <person name="Yamada A."/>
            <person name="Yan M."/>
            <person name="Wang P."/>
            <person name="Xu J."/>
            <person name="Bruns T."/>
            <person name="Baldrian P."/>
            <person name="Vilgalys R."/>
            <person name="Dunand C."/>
            <person name="Henrissat B."/>
            <person name="Grigoriev I.V."/>
            <person name="Hibbett D."/>
            <person name="Nagy L.G."/>
            <person name="Martin F.M."/>
        </authorList>
    </citation>
    <scope>NUCLEOTIDE SEQUENCE</scope>
    <source>
        <strain evidence="3">UH-Tt-Lm1</strain>
    </source>
</reference>
<dbReference type="Pfam" id="PF04969">
    <property type="entry name" value="CS"/>
    <property type="match status" value="1"/>
</dbReference>
<comment type="caution">
    <text evidence="3">The sequence shown here is derived from an EMBL/GenBank/DDBJ whole genome shotgun (WGS) entry which is preliminary data.</text>
</comment>
<name>A0A9P6HH54_9AGAM</name>
<dbReference type="GO" id="GO:0051087">
    <property type="term" value="F:protein-folding chaperone binding"/>
    <property type="evidence" value="ECO:0007669"/>
    <property type="project" value="TreeGrafter"/>
</dbReference>
<organism evidence="3 4">
    <name type="scientific">Thelephora terrestris</name>
    <dbReference type="NCBI Taxonomy" id="56493"/>
    <lineage>
        <taxon>Eukaryota</taxon>
        <taxon>Fungi</taxon>
        <taxon>Dikarya</taxon>
        <taxon>Basidiomycota</taxon>
        <taxon>Agaricomycotina</taxon>
        <taxon>Agaricomycetes</taxon>
        <taxon>Thelephorales</taxon>
        <taxon>Thelephoraceae</taxon>
        <taxon>Thelephora</taxon>
    </lineage>
</organism>
<dbReference type="GO" id="GO:0005634">
    <property type="term" value="C:nucleus"/>
    <property type="evidence" value="ECO:0007669"/>
    <property type="project" value="TreeGrafter"/>
</dbReference>
<dbReference type="EMBL" id="WIUZ02000006">
    <property type="protein sequence ID" value="KAF9786119.1"/>
    <property type="molecule type" value="Genomic_DNA"/>
</dbReference>
<dbReference type="GO" id="GO:0051131">
    <property type="term" value="P:chaperone-mediated protein complex assembly"/>
    <property type="evidence" value="ECO:0007669"/>
    <property type="project" value="TreeGrafter"/>
</dbReference>
<dbReference type="GO" id="GO:0005829">
    <property type="term" value="C:cytosol"/>
    <property type="evidence" value="ECO:0007669"/>
    <property type="project" value="TreeGrafter"/>
</dbReference>
<dbReference type="InterPro" id="IPR045250">
    <property type="entry name" value="p23-like"/>
</dbReference>
<keyword evidence="4" id="KW-1185">Reference proteome</keyword>
<proteinExistence type="inferred from homology"/>
<dbReference type="OrthoDB" id="1564555at2759"/>
<dbReference type="SUPFAM" id="SSF49764">
    <property type="entry name" value="HSP20-like chaperones"/>
    <property type="match status" value="1"/>
</dbReference>
<dbReference type="GO" id="GO:0051879">
    <property type="term" value="F:Hsp90 protein binding"/>
    <property type="evidence" value="ECO:0007669"/>
    <property type="project" value="InterPro"/>
</dbReference>
<accession>A0A9P6HH54</accession>
<evidence type="ECO:0000259" key="2">
    <source>
        <dbReference type="PROSITE" id="PS51203"/>
    </source>
</evidence>
<dbReference type="PANTHER" id="PTHR22932">
    <property type="entry name" value="TELOMERASE-BINDING PROTEIN P23 HSP90 CO-CHAPERONE"/>
    <property type="match status" value="1"/>
</dbReference>
<sequence length="217" mass="24118">MPTDALFVEPVDGFLTPALRSCFELTQNVIERAALDLDEGSRRPPRCIHLPSPFNVVWLTVNLPDINRSTLEYKLTSSKISFKARTGNAKQGVEENEYAFDMELFGEVIPEESKMCLSSRSFSLSLRKKEKKLEFWPRLTKVEQKSALIKKDFSTWVEEDEQDASLNFDLGMGGAMMDCGGGQDFAKLLGDLSGSGLRSGLSSLAADADSDDEEDDM</sequence>
<gene>
    <name evidence="3" type="ORF">BJ322DRAFT_1107980</name>
</gene>
<evidence type="ECO:0000313" key="3">
    <source>
        <dbReference type="EMBL" id="KAF9786119.1"/>
    </source>
</evidence>
<dbReference type="PANTHER" id="PTHR22932:SF1">
    <property type="entry name" value="CO-CHAPERONE PROTEIN DAF-41"/>
    <property type="match status" value="1"/>
</dbReference>
<dbReference type="Proteomes" id="UP000736335">
    <property type="component" value="Unassembled WGS sequence"/>
</dbReference>
<feature type="domain" description="CS" evidence="2">
    <location>
        <begin position="42"/>
        <end position="140"/>
    </location>
</feature>
<dbReference type="InterPro" id="IPR008978">
    <property type="entry name" value="HSP20-like_chaperone"/>
</dbReference>
<reference evidence="3" key="2">
    <citation type="submission" date="2020-11" db="EMBL/GenBank/DDBJ databases">
        <authorList>
            <consortium name="DOE Joint Genome Institute"/>
            <person name="Kuo A."/>
            <person name="Miyauchi S."/>
            <person name="Kiss E."/>
            <person name="Drula E."/>
            <person name="Kohler A."/>
            <person name="Sanchez-Garcia M."/>
            <person name="Andreopoulos B."/>
            <person name="Barry K.W."/>
            <person name="Bonito G."/>
            <person name="Buee M."/>
            <person name="Carver A."/>
            <person name="Chen C."/>
            <person name="Cichocki N."/>
            <person name="Clum A."/>
            <person name="Culley D."/>
            <person name="Crous P.W."/>
            <person name="Fauchery L."/>
            <person name="Girlanda M."/>
            <person name="Hayes R."/>
            <person name="Keri Z."/>
            <person name="Labutti K."/>
            <person name="Lipzen A."/>
            <person name="Lombard V."/>
            <person name="Magnuson J."/>
            <person name="Maillard F."/>
            <person name="Morin E."/>
            <person name="Murat C."/>
            <person name="Nolan M."/>
            <person name="Ohm R."/>
            <person name="Pangilinan J."/>
            <person name="Pereira M."/>
            <person name="Perotto S."/>
            <person name="Peter M."/>
            <person name="Riley R."/>
            <person name="Sitrit Y."/>
            <person name="Stielow B."/>
            <person name="Szollosi G."/>
            <person name="Zifcakova L."/>
            <person name="Stursova M."/>
            <person name="Spatafora J.W."/>
            <person name="Tedersoo L."/>
            <person name="Vaario L.-M."/>
            <person name="Yamada A."/>
            <person name="Yan M."/>
            <person name="Wang P."/>
            <person name="Xu J."/>
            <person name="Bruns T."/>
            <person name="Baldrian P."/>
            <person name="Vilgalys R."/>
            <person name="Henrissat B."/>
            <person name="Grigoriev I.V."/>
            <person name="Hibbett D."/>
            <person name="Nagy L.G."/>
            <person name="Martin F.M."/>
        </authorList>
    </citation>
    <scope>NUCLEOTIDE SEQUENCE</scope>
    <source>
        <strain evidence="3">UH-Tt-Lm1</strain>
    </source>
</reference>
<dbReference type="Gene3D" id="2.60.40.790">
    <property type="match status" value="1"/>
</dbReference>
<protein>
    <submittedName>
        <fullName evidence="3">HSP20-like chaperone</fullName>
    </submittedName>
</protein>
<dbReference type="PROSITE" id="PS51203">
    <property type="entry name" value="CS"/>
    <property type="match status" value="1"/>
</dbReference>
<dbReference type="GO" id="GO:0006457">
    <property type="term" value="P:protein folding"/>
    <property type="evidence" value="ECO:0007669"/>
    <property type="project" value="TreeGrafter"/>
</dbReference>
<dbReference type="CDD" id="cd06465">
    <property type="entry name" value="p23_hB-ind1_like"/>
    <property type="match status" value="1"/>
</dbReference>
<evidence type="ECO:0000313" key="4">
    <source>
        <dbReference type="Proteomes" id="UP000736335"/>
    </source>
</evidence>
<comment type="similarity">
    <text evidence="1">Belongs to the p23/wos2 family.</text>
</comment>
<evidence type="ECO:0000256" key="1">
    <source>
        <dbReference type="ARBA" id="ARBA00025733"/>
    </source>
</evidence>
<dbReference type="AlphaFoldDB" id="A0A9P6HH54"/>
<dbReference type="InterPro" id="IPR007052">
    <property type="entry name" value="CS_dom"/>
</dbReference>